<keyword evidence="9" id="KW-0627">Porphyrin biosynthesis</keyword>
<dbReference type="InterPro" id="IPR040364">
    <property type="entry name" value="TTC21A/TTC21B"/>
</dbReference>
<dbReference type="GO" id="GO:0042168">
    <property type="term" value="P:heme metabolic process"/>
    <property type="evidence" value="ECO:0007669"/>
    <property type="project" value="InterPro"/>
</dbReference>
<evidence type="ECO:0000256" key="9">
    <source>
        <dbReference type="ARBA" id="ARBA00023244"/>
    </source>
</evidence>
<name>A0A1N6YY82_9PSED</name>
<comment type="subcellular location">
    <subcellularLocation>
        <location evidence="2">Cell inner membrane</location>
        <topology evidence="2">Multi-pass membrane protein</topology>
    </subcellularLocation>
</comment>
<dbReference type="Pfam" id="PF07219">
    <property type="entry name" value="HemY_N"/>
    <property type="match status" value="1"/>
</dbReference>
<evidence type="ECO:0000256" key="8">
    <source>
        <dbReference type="ARBA" id="ARBA00023136"/>
    </source>
</evidence>
<keyword evidence="5" id="KW-0997">Cell inner membrane</keyword>
<sequence>MIRAVLLLAVLVAGASLLGLAIAQGSGYVLIAYRGMRYESSLWMFLALLLALWLLVWLARRALRLLGVSGALLNPWSRRHRQRRGHKASERGLLELAEGRWRPALQHLRLAAEQDPHPLPYYLAAARAAQHLGDYEESDALLEQALNRQPHAELVIALTHAELQEQRGNLEGAEETLTAMLERHPHQPETLRRLLAVQRRQAKPAALLGLLPELRKHKVIEEAELRELEREAWAARLREVGRGGEAQALRDTWPLLSSSLQHDSHLLGLYAEQLGRAGAEAEAEALVRKALRRQYQPALVELYGRLRGADSGQQLQEAEQWLKEHPDDPVLLRALARISIRHQLWGKARDYYDASLALQRDPRTCAELARLLARLGEGERSNQLFQEGLGMLDTDARHA</sequence>
<comment type="pathway">
    <text evidence="3">Porphyrin-containing compound metabolism; protoheme biosynthesis.</text>
</comment>
<evidence type="ECO:0000256" key="4">
    <source>
        <dbReference type="ARBA" id="ARBA00022475"/>
    </source>
</evidence>
<proteinExistence type="predicted"/>
<dbReference type="InterPro" id="IPR010817">
    <property type="entry name" value="HemY_N"/>
</dbReference>
<dbReference type="GO" id="GO:0006779">
    <property type="term" value="P:porphyrin-containing compound biosynthetic process"/>
    <property type="evidence" value="ECO:0007669"/>
    <property type="project" value="UniProtKB-KW"/>
</dbReference>
<organism evidence="12 13">
    <name type="scientific">Pseudomonas flexibilis</name>
    <dbReference type="NCBI Taxonomy" id="706570"/>
    <lineage>
        <taxon>Bacteria</taxon>
        <taxon>Pseudomonadati</taxon>
        <taxon>Pseudomonadota</taxon>
        <taxon>Gammaproteobacteria</taxon>
        <taxon>Pseudomonadales</taxon>
        <taxon>Pseudomonadaceae</taxon>
        <taxon>Pseudomonas</taxon>
    </lineage>
</organism>
<comment type="function">
    <text evidence="1">Involved in a late step of protoheme IX synthesis.</text>
</comment>
<dbReference type="RefSeq" id="WP_039560107.1">
    <property type="nucleotide sequence ID" value="NZ_FTMC01000016.1"/>
</dbReference>
<evidence type="ECO:0000256" key="3">
    <source>
        <dbReference type="ARBA" id="ARBA00004744"/>
    </source>
</evidence>
<dbReference type="GO" id="GO:0005886">
    <property type="term" value="C:plasma membrane"/>
    <property type="evidence" value="ECO:0007669"/>
    <property type="project" value="UniProtKB-SubCell"/>
</dbReference>
<dbReference type="Gene3D" id="1.25.40.10">
    <property type="entry name" value="Tetratricopeptide repeat domain"/>
    <property type="match status" value="2"/>
</dbReference>
<dbReference type="SUPFAM" id="SSF48452">
    <property type="entry name" value="TPR-like"/>
    <property type="match status" value="1"/>
</dbReference>
<feature type="domain" description="HemY N-terminal" evidence="11">
    <location>
        <begin position="27"/>
        <end position="133"/>
    </location>
</feature>
<evidence type="ECO:0000256" key="5">
    <source>
        <dbReference type="ARBA" id="ARBA00022519"/>
    </source>
</evidence>
<dbReference type="InterPro" id="IPR011990">
    <property type="entry name" value="TPR-like_helical_dom_sf"/>
</dbReference>
<dbReference type="PANTHER" id="PTHR14699:SF0">
    <property type="entry name" value="TETRATRICOPEPTIDE REPEAT PROTEIN 21 HOMOLOG"/>
    <property type="match status" value="1"/>
</dbReference>
<feature type="transmembrane region" description="Helical" evidence="10">
    <location>
        <begin position="41"/>
        <end position="59"/>
    </location>
</feature>
<dbReference type="EMBL" id="FTMC01000016">
    <property type="protein sequence ID" value="SIR19563.1"/>
    <property type="molecule type" value="Genomic_DNA"/>
</dbReference>
<evidence type="ECO:0000256" key="1">
    <source>
        <dbReference type="ARBA" id="ARBA00002962"/>
    </source>
</evidence>
<keyword evidence="4" id="KW-1003">Cell membrane</keyword>
<dbReference type="InterPro" id="IPR005254">
    <property type="entry name" value="Heme_biosyn_assoc_TPR_pro"/>
</dbReference>
<dbReference type="Proteomes" id="UP000186079">
    <property type="component" value="Unassembled WGS sequence"/>
</dbReference>
<protein>
    <submittedName>
        <fullName evidence="12">HemY protein</fullName>
    </submittedName>
</protein>
<gene>
    <name evidence="12" type="ORF">SAMN05421672_11667</name>
</gene>
<dbReference type="NCBIfam" id="TIGR00540">
    <property type="entry name" value="TPR_hemY_coli"/>
    <property type="match status" value="1"/>
</dbReference>
<dbReference type="UniPathway" id="UPA00252"/>
<dbReference type="PANTHER" id="PTHR14699">
    <property type="entry name" value="STI2 PROTEIN-RELATED"/>
    <property type="match status" value="1"/>
</dbReference>
<reference evidence="12 13" key="1">
    <citation type="submission" date="2017-01" db="EMBL/GenBank/DDBJ databases">
        <authorList>
            <person name="Mah S.A."/>
            <person name="Swanson W.J."/>
            <person name="Moy G.W."/>
            <person name="Vacquier V.D."/>
        </authorList>
    </citation>
    <scope>NUCLEOTIDE SEQUENCE [LARGE SCALE GENOMIC DNA]</scope>
    <source>
        <strain evidence="12 13">ATCC 29606</strain>
    </source>
</reference>
<evidence type="ECO:0000256" key="7">
    <source>
        <dbReference type="ARBA" id="ARBA00022989"/>
    </source>
</evidence>
<evidence type="ECO:0000313" key="13">
    <source>
        <dbReference type="Proteomes" id="UP000186079"/>
    </source>
</evidence>
<keyword evidence="6 10" id="KW-0812">Transmembrane</keyword>
<evidence type="ECO:0000256" key="6">
    <source>
        <dbReference type="ARBA" id="ARBA00022692"/>
    </source>
</evidence>
<accession>A0A1N6YY82</accession>
<evidence type="ECO:0000313" key="12">
    <source>
        <dbReference type="EMBL" id="SIR19563.1"/>
    </source>
</evidence>
<evidence type="ECO:0000256" key="2">
    <source>
        <dbReference type="ARBA" id="ARBA00004429"/>
    </source>
</evidence>
<dbReference type="AlphaFoldDB" id="A0A1N6YY82"/>
<keyword evidence="7 10" id="KW-1133">Transmembrane helix</keyword>
<keyword evidence="8 10" id="KW-0472">Membrane</keyword>
<evidence type="ECO:0000259" key="11">
    <source>
        <dbReference type="Pfam" id="PF07219"/>
    </source>
</evidence>
<evidence type="ECO:0000256" key="10">
    <source>
        <dbReference type="SAM" id="Phobius"/>
    </source>
</evidence>
<dbReference type="GO" id="GO:0030991">
    <property type="term" value="C:intraciliary transport particle A"/>
    <property type="evidence" value="ECO:0007669"/>
    <property type="project" value="TreeGrafter"/>
</dbReference>